<dbReference type="Proteomes" id="UP000696573">
    <property type="component" value="Unassembled WGS sequence"/>
</dbReference>
<dbReference type="InterPro" id="IPR018306">
    <property type="entry name" value="Phage_T5_Orf172_DNA-bd"/>
</dbReference>
<comment type="caution">
    <text evidence="4">The sequence shown here is derived from an EMBL/GenBank/DDBJ whole genome shotgun (WGS) entry which is preliminary data.</text>
</comment>
<sequence length="682" mass="77255">MAFNESQPSFPHPTDIECLKKALGLPSICLATTVNEVQCGTPISHKEKVDPILSSLLNPFDTTTIPGSYMSRTDQLLFRLLWVPLCPSRSQHSAPSYNMLSLDTLRDRFQKWKLSEEKDKANDEASTAGVGGCHESQTSALSEGFQRDTVHDAAFDSEKDNEHDEEDEDIDEDDASSHSEEQPSEYQSDEYQPSEQQNDKHSKGRTNNALDGKPTEVPKNKLCESLDEQLRQSRETLLHATDDQGPTSLATPPRTTNNSSKSESGSKDEPDSRSEASTPVPIIFSPSEPSFADTPDTEKTTSPTDWQDKDDYFDSPSLNRGPSARLGERLSIPPPAMSSLLQPKTPESHNEERPTTPFNSKNPESAGKYSTQRGRSVSTKKQTPRTPLHPSRTLADGTKTAEIWDISAKSNALRDILDTMRTIAKGDHGVPGHVYAYKHKSVPGHIKIGFAKDKGDSSEKSHVVLHPVGEHKDLHLWKRLKDQEFKCMSDMEVLFAVYMPCAAGQMERLVHHTLYEEKRIAHCQNSVCGRRHNEWFVVDKERAFEVISRWAEFSRLFPYDKIGSLGVSWHDHAHNYSKLSSSMTLEEWWNGPWSDFIEAQEIQHDQQLAAALDEKASSQQEETSLLDVQLEIQLERNKLQQEKNELEQYATTLREEKVKRDLDRTRERQQELQQRIEKLLLR</sequence>
<proteinExistence type="predicted"/>
<feature type="domain" description="Bacteriophage T5 Orf172 DNA-binding" evidence="3">
    <location>
        <begin position="432"/>
        <end position="550"/>
    </location>
</feature>
<feature type="compositionally biased region" description="Basic and acidic residues" evidence="2">
    <location>
        <begin position="213"/>
        <end position="242"/>
    </location>
</feature>
<dbReference type="Pfam" id="PF10544">
    <property type="entry name" value="T5orf172"/>
    <property type="match status" value="1"/>
</dbReference>
<keyword evidence="5" id="KW-1185">Reference proteome</keyword>
<feature type="compositionally biased region" description="Basic and acidic residues" evidence="2">
    <location>
        <begin position="145"/>
        <end position="162"/>
    </location>
</feature>
<dbReference type="OrthoDB" id="3511049at2759"/>
<feature type="compositionally biased region" description="Polar residues" evidence="2">
    <location>
        <begin position="356"/>
        <end position="385"/>
    </location>
</feature>
<feature type="compositionally biased region" description="Polar residues" evidence="2">
    <location>
        <begin position="244"/>
        <end position="263"/>
    </location>
</feature>
<accession>A0A9N9W4G8</accession>
<evidence type="ECO:0000313" key="4">
    <source>
        <dbReference type="EMBL" id="CAH0040047.1"/>
    </source>
</evidence>
<feature type="compositionally biased region" description="Basic and acidic residues" evidence="2">
    <location>
        <begin position="264"/>
        <end position="274"/>
    </location>
</feature>
<dbReference type="EMBL" id="CABFNQ020000762">
    <property type="protein sequence ID" value="CAH0040047.1"/>
    <property type="molecule type" value="Genomic_DNA"/>
</dbReference>
<dbReference type="AlphaFoldDB" id="A0A9N9W4G8"/>
<evidence type="ECO:0000256" key="2">
    <source>
        <dbReference type="SAM" id="MobiDB-lite"/>
    </source>
</evidence>
<evidence type="ECO:0000256" key="1">
    <source>
        <dbReference type="SAM" id="Coils"/>
    </source>
</evidence>
<organism evidence="4 5">
    <name type="scientific">Clonostachys rhizophaga</name>
    <dbReference type="NCBI Taxonomy" id="160324"/>
    <lineage>
        <taxon>Eukaryota</taxon>
        <taxon>Fungi</taxon>
        <taxon>Dikarya</taxon>
        <taxon>Ascomycota</taxon>
        <taxon>Pezizomycotina</taxon>
        <taxon>Sordariomycetes</taxon>
        <taxon>Hypocreomycetidae</taxon>
        <taxon>Hypocreales</taxon>
        <taxon>Bionectriaceae</taxon>
        <taxon>Clonostachys</taxon>
    </lineage>
</organism>
<protein>
    <recommendedName>
        <fullName evidence="3">Bacteriophage T5 Orf172 DNA-binding domain-containing protein</fullName>
    </recommendedName>
</protein>
<name>A0A9N9W4G8_9HYPO</name>
<evidence type="ECO:0000313" key="5">
    <source>
        <dbReference type="Proteomes" id="UP000696573"/>
    </source>
</evidence>
<feature type="compositionally biased region" description="Acidic residues" evidence="2">
    <location>
        <begin position="163"/>
        <end position="174"/>
    </location>
</feature>
<gene>
    <name evidence="4" type="ORF">CRHIZ90672A_00005799</name>
</gene>
<reference evidence="4" key="1">
    <citation type="submission" date="2021-10" db="EMBL/GenBank/DDBJ databases">
        <authorList>
            <person name="Piombo E."/>
        </authorList>
    </citation>
    <scope>NUCLEOTIDE SEQUENCE</scope>
</reference>
<evidence type="ECO:0000259" key="3">
    <source>
        <dbReference type="Pfam" id="PF10544"/>
    </source>
</evidence>
<feature type="compositionally biased region" description="Polar residues" evidence="2">
    <location>
        <begin position="184"/>
        <end position="196"/>
    </location>
</feature>
<feature type="coiled-coil region" evidence="1">
    <location>
        <begin position="625"/>
        <end position="682"/>
    </location>
</feature>
<keyword evidence="1" id="KW-0175">Coiled coil</keyword>
<feature type="region of interest" description="Disordered" evidence="2">
    <location>
        <begin position="116"/>
        <end position="396"/>
    </location>
</feature>